<keyword evidence="1" id="KW-0812">Transmembrane</keyword>
<proteinExistence type="predicted"/>
<evidence type="ECO:0000313" key="3">
    <source>
        <dbReference type="EMBL" id="MFC7612781.1"/>
    </source>
</evidence>
<feature type="transmembrane region" description="Helical" evidence="1">
    <location>
        <begin position="127"/>
        <end position="146"/>
    </location>
</feature>
<feature type="transmembrane region" description="Helical" evidence="1">
    <location>
        <begin position="355"/>
        <end position="378"/>
    </location>
</feature>
<keyword evidence="1" id="KW-0472">Membrane</keyword>
<feature type="signal peptide" evidence="2">
    <location>
        <begin position="1"/>
        <end position="17"/>
    </location>
</feature>
<gene>
    <name evidence="3" type="ORF">ACFQV2_03115</name>
</gene>
<accession>A0ABW2TGZ9</accession>
<feature type="transmembrane region" description="Helical" evidence="1">
    <location>
        <begin position="98"/>
        <end position="115"/>
    </location>
</feature>
<name>A0ABW2TGZ9_9PSEU</name>
<keyword evidence="4" id="KW-1185">Reference proteome</keyword>
<evidence type="ECO:0000256" key="2">
    <source>
        <dbReference type="SAM" id="SignalP"/>
    </source>
</evidence>
<organism evidence="3 4">
    <name type="scientific">Actinokineospora soli</name>
    <dbReference type="NCBI Taxonomy" id="1048753"/>
    <lineage>
        <taxon>Bacteria</taxon>
        <taxon>Bacillati</taxon>
        <taxon>Actinomycetota</taxon>
        <taxon>Actinomycetes</taxon>
        <taxon>Pseudonocardiales</taxon>
        <taxon>Pseudonocardiaceae</taxon>
        <taxon>Actinokineospora</taxon>
    </lineage>
</organism>
<dbReference type="Proteomes" id="UP001596512">
    <property type="component" value="Unassembled WGS sequence"/>
</dbReference>
<feature type="transmembrane region" description="Helical" evidence="1">
    <location>
        <begin position="192"/>
        <end position="212"/>
    </location>
</feature>
<feature type="transmembrane region" description="Helical" evidence="1">
    <location>
        <begin position="166"/>
        <end position="185"/>
    </location>
</feature>
<comment type="caution">
    <text evidence="3">The sequence shown here is derived from an EMBL/GenBank/DDBJ whole genome shotgun (WGS) entry which is preliminary data.</text>
</comment>
<keyword evidence="1" id="KW-1133">Transmembrane helix</keyword>
<dbReference type="EMBL" id="JBHTEY010000004">
    <property type="protein sequence ID" value="MFC7612781.1"/>
    <property type="molecule type" value="Genomic_DNA"/>
</dbReference>
<feature type="chain" id="PRO_5045732498" evidence="2">
    <location>
        <begin position="18"/>
        <end position="393"/>
    </location>
</feature>
<protein>
    <submittedName>
        <fullName evidence="3">Uncharacterized protein</fullName>
    </submittedName>
</protein>
<evidence type="ECO:0000313" key="4">
    <source>
        <dbReference type="Proteomes" id="UP001596512"/>
    </source>
</evidence>
<keyword evidence="2" id="KW-0732">Signal</keyword>
<reference evidence="4" key="1">
    <citation type="journal article" date="2019" name="Int. J. Syst. Evol. Microbiol.">
        <title>The Global Catalogue of Microorganisms (GCM) 10K type strain sequencing project: providing services to taxonomists for standard genome sequencing and annotation.</title>
        <authorList>
            <consortium name="The Broad Institute Genomics Platform"/>
            <consortium name="The Broad Institute Genome Sequencing Center for Infectious Disease"/>
            <person name="Wu L."/>
            <person name="Ma J."/>
        </authorList>
    </citation>
    <scope>NUCLEOTIDE SEQUENCE [LARGE SCALE GENOMIC DNA]</scope>
    <source>
        <strain evidence="4">JCM 17695</strain>
    </source>
</reference>
<evidence type="ECO:0000256" key="1">
    <source>
        <dbReference type="SAM" id="Phobius"/>
    </source>
</evidence>
<sequence length="393" mass="41026">MLAFAPAALTPTGGVLAAGVAFACAGRRGAGPVALVAAVLNAPWLVPSVLHPGGGLSDPAGIALFGARAENWGGPVLSVLGLGGVWNGDAVPDSRENPALPVLTLVVVAVALYGLRTLAARWGTTAPIALGAVGVLLASLASLPWGADVLRWLLETVPGAGLLRDAQKWTAWWALPLALGVALAVERAGRAVVLAAAVFPIAVLPDLAWGGWGRLAPVSYPDDWDRVAAVLAEDPRPGDVLALPLSAFRRFAWNDDRTQLDPAPRYLPRPVVIDDTLYVGGRPVAGEDRRMAEIRATLPESPGRHGIGWVLVEHGTPGPVDAALLGRLEQVHSGPWLTLYRVPDHQDRPARGAPALPVLAADFAALVLIGGALLWVVLPNGRLTPSRRGRQEE</sequence>